<accession>A0A2Z7CV51</accession>
<evidence type="ECO:0000256" key="1">
    <source>
        <dbReference type="SAM" id="MobiDB-lite"/>
    </source>
</evidence>
<feature type="compositionally biased region" description="Polar residues" evidence="1">
    <location>
        <begin position="1"/>
        <end position="16"/>
    </location>
</feature>
<keyword evidence="3" id="KW-1185">Reference proteome</keyword>
<protein>
    <submittedName>
        <fullName evidence="2">6-phosphogluconolactonase-like protein</fullName>
    </submittedName>
</protein>
<proteinExistence type="predicted"/>
<feature type="compositionally biased region" description="Basic residues" evidence="1">
    <location>
        <begin position="182"/>
        <end position="191"/>
    </location>
</feature>
<feature type="region of interest" description="Disordered" evidence="1">
    <location>
        <begin position="1"/>
        <end position="58"/>
    </location>
</feature>
<dbReference type="AlphaFoldDB" id="A0A2Z7CV51"/>
<sequence length="191" mass="21378">MGSNPSTESNNTTEITARNKMQVPCMRRQGTKESSTHKRAKELKHSSKKHRQRTVATGTSNDWKSIPIIVYRQNQSTLTIPKPAAEEISIHAKQNQSLTTVANNLSKLDNQTLLRNTRAGQPVDRTLKSLKGKPSTGPQNGVAPTYPNDVAYYQQLGIQSQDKTTHNASLVWYQSQRTNTTSRKHRSADPR</sequence>
<gene>
    <name evidence="2" type="ORF">F511_14307</name>
</gene>
<reference evidence="2 3" key="1">
    <citation type="journal article" date="2015" name="Proc. Natl. Acad. Sci. U.S.A.">
        <title>The resurrection genome of Boea hygrometrica: A blueprint for survival of dehydration.</title>
        <authorList>
            <person name="Xiao L."/>
            <person name="Yang G."/>
            <person name="Zhang L."/>
            <person name="Yang X."/>
            <person name="Zhao S."/>
            <person name="Ji Z."/>
            <person name="Zhou Q."/>
            <person name="Hu M."/>
            <person name="Wang Y."/>
            <person name="Chen M."/>
            <person name="Xu Y."/>
            <person name="Jin H."/>
            <person name="Xiao X."/>
            <person name="Hu G."/>
            <person name="Bao F."/>
            <person name="Hu Y."/>
            <person name="Wan P."/>
            <person name="Li L."/>
            <person name="Deng X."/>
            <person name="Kuang T."/>
            <person name="Xiang C."/>
            <person name="Zhu J.K."/>
            <person name="Oliver M.J."/>
            <person name="He Y."/>
        </authorList>
    </citation>
    <scope>NUCLEOTIDE SEQUENCE [LARGE SCALE GENOMIC DNA]</scope>
    <source>
        <strain evidence="3">cv. XS01</strain>
    </source>
</reference>
<evidence type="ECO:0000313" key="2">
    <source>
        <dbReference type="EMBL" id="KZV50972.1"/>
    </source>
</evidence>
<feature type="compositionally biased region" description="Basic residues" evidence="1">
    <location>
        <begin position="37"/>
        <end position="53"/>
    </location>
</feature>
<dbReference type="Proteomes" id="UP000250235">
    <property type="component" value="Unassembled WGS sequence"/>
</dbReference>
<feature type="region of interest" description="Disordered" evidence="1">
    <location>
        <begin position="127"/>
        <end position="146"/>
    </location>
</feature>
<feature type="compositionally biased region" description="Polar residues" evidence="1">
    <location>
        <begin position="169"/>
        <end position="181"/>
    </location>
</feature>
<feature type="region of interest" description="Disordered" evidence="1">
    <location>
        <begin position="169"/>
        <end position="191"/>
    </location>
</feature>
<name>A0A2Z7CV51_9LAMI</name>
<dbReference type="EMBL" id="KQ992197">
    <property type="protein sequence ID" value="KZV50972.1"/>
    <property type="molecule type" value="Genomic_DNA"/>
</dbReference>
<organism evidence="2 3">
    <name type="scientific">Dorcoceras hygrometricum</name>
    <dbReference type="NCBI Taxonomy" id="472368"/>
    <lineage>
        <taxon>Eukaryota</taxon>
        <taxon>Viridiplantae</taxon>
        <taxon>Streptophyta</taxon>
        <taxon>Embryophyta</taxon>
        <taxon>Tracheophyta</taxon>
        <taxon>Spermatophyta</taxon>
        <taxon>Magnoliopsida</taxon>
        <taxon>eudicotyledons</taxon>
        <taxon>Gunneridae</taxon>
        <taxon>Pentapetalae</taxon>
        <taxon>asterids</taxon>
        <taxon>lamiids</taxon>
        <taxon>Lamiales</taxon>
        <taxon>Gesneriaceae</taxon>
        <taxon>Didymocarpoideae</taxon>
        <taxon>Trichosporeae</taxon>
        <taxon>Loxocarpinae</taxon>
        <taxon>Dorcoceras</taxon>
    </lineage>
</organism>
<evidence type="ECO:0000313" key="3">
    <source>
        <dbReference type="Proteomes" id="UP000250235"/>
    </source>
</evidence>